<evidence type="ECO:0000313" key="2">
    <source>
        <dbReference type="Proteomes" id="UP000038040"/>
    </source>
</evidence>
<keyword evidence="3" id="KW-1185">Reference proteome</keyword>
<dbReference type="AlphaFoldDB" id="A0A0N4UPV7"/>
<evidence type="ECO:0000313" key="1">
    <source>
        <dbReference type="EMBL" id="VDN53577.1"/>
    </source>
</evidence>
<name>A0A0N4UPV7_DRAME</name>
<reference evidence="4" key="1">
    <citation type="submission" date="2017-02" db="UniProtKB">
        <authorList>
            <consortium name="WormBaseParasite"/>
        </authorList>
    </citation>
    <scope>IDENTIFICATION</scope>
</reference>
<gene>
    <name evidence="1" type="ORF">DME_LOCUS3550</name>
</gene>
<proteinExistence type="predicted"/>
<sequence length="92" mass="10583">MSSIRLVERSFEDDGMLQCFREEHSTHKGSHREITITKDKVYLAAICSNLLYCCAMWPMKVEDIKKMSGTLDQSCLTGLRRADKIAYPHMIV</sequence>
<dbReference type="Proteomes" id="UP000274756">
    <property type="component" value="Unassembled WGS sequence"/>
</dbReference>
<dbReference type="WBParaSite" id="DME_0001001501-mRNA-1">
    <property type="protein sequence ID" value="DME_0001001501-mRNA-1"/>
    <property type="gene ID" value="DME_0001001501"/>
</dbReference>
<evidence type="ECO:0000313" key="4">
    <source>
        <dbReference type="WBParaSite" id="DME_0001001501-mRNA-1"/>
    </source>
</evidence>
<evidence type="ECO:0000313" key="3">
    <source>
        <dbReference type="Proteomes" id="UP000274756"/>
    </source>
</evidence>
<dbReference type="Proteomes" id="UP000038040">
    <property type="component" value="Unplaced"/>
</dbReference>
<organism evidence="2 4">
    <name type="scientific">Dracunculus medinensis</name>
    <name type="common">Guinea worm</name>
    <dbReference type="NCBI Taxonomy" id="318479"/>
    <lineage>
        <taxon>Eukaryota</taxon>
        <taxon>Metazoa</taxon>
        <taxon>Ecdysozoa</taxon>
        <taxon>Nematoda</taxon>
        <taxon>Chromadorea</taxon>
        <taxon>Rhabditida</taxon>
        <taxon>Spirurina</taxon>
        <taxon>Dracunculoidea</taxon>
        <taxon>Dracunculidae</taxon>
        <taxon>Dracunculus</taxon>
    </lineage>
</organism>
<dbReference type="EMBL" id="UYYG01000148">
    <property type="protein sequence ID" value="VDN53577.1"/>
    <property type="molecule type" value="Genomic_DNA"/>
</dbReference>
<accession>A0A0N4UPV7</accession>
<reference evidence="1 3" key="2">
    <citation type="submission" date="2018-11" db="EMBL/GenBank/DDBJ databases">
        <authorList>
            <consortium name="Pathogen Informatics"/>
        </authorList>
    </citation>
    <scope>NUCLEOTIDE SEQUENCE [LARGE SCALE GENOMIC DNA]</scope>
</reference>
<protein>
    <submittedName>
        <fullName evidence="4">DDE_Tnp_1_7 domain-containing protein</fullName>
    </submittedName>
</protein>